<keyword evidence="3" id="KW-0548">Nucleotidyltransferase</keyword>
<dbReference type="GeneID" id="50134808"/>
<dbReference type="NCBIfam" id="TIGR00254">
    <property type="entry name" value="GGDEF"/>
    <property type="match status" value="1"/>
</dbReference>
<dbReference type="PANTHER" id="PTHR33121">
    <property type="entry name" value="CYCLIC DI-GMP PHOSPHODIESTERASE PDEF"/>
    <property type="match status" value="1"/>
</dbReference>
<dbReference type="InterPro" id="IPR050706">
    <property type="entry name" value="Cyclic-di-GMP_PDE-like"/>
</dbReference>
<feature type="transmembrane region" description="Helical" evidence="1">
    <location>
        <begin position="36"/>
        <end position="53"/>
    </location>
</feature>
<feature type="transmembrane region" description="Helical" evidence="1">
    <location>
        <begin position="89"/>
        <end position="108"/>
    </location>
</feature>
<organism evidence="3 4">
    <name type="scientific">Bacillus halotolerans</name>
    <dbReference type="NCBI Taxonomy" id="260554"/>
    <lineage>
        <taxon>Bacteria</taxon>
        <taxon>Bacillati</taxon>
        <taxon>Bacillota</taxon>
        <taxon>Bacilli</taxon>
        <taxon>Bacillales</taxon>
        <taxon>Bacillaceae</taxon>
        <taxon>Bacillus</taxon>
    </lineage>
</organism>
<dbReference type="InterPro" id="IPR029787">
    <property type="entry name" value="Nucleotide_cyclase"/>
</dbReference>
<dbReference type="GO" id="GO:0052621">
    <property type="term" value="F:diguanylate cyclase activity"/>
    <property type="evidence" value="ECO:0007669"/>
    <property type="project" value="UniProtKB-EC"/>
</dbReference>
<feature type="transmembrane region" description="Helical" evidence="1">
    <location>
        <begin position="58"/>
        <end position="77"/>
    </location>
</feature>
<dbReference type="EC" id="2.7.7.65" evidence="3"/>
<dbReference type="SUPFAM" id="SSF55073">
    <property type="entry name" value="Nucleotide cyclase"/>
    <property type="match status" value="1"/>
</dbReference>
<evidence type="ECO:0000259" key="2">
    <source>
        <dbReference type="PROSITE" id="PS50887"/>
    </source>
</evidence>
<keyword evidence="1" id="KW-1133">Transmembrane helix</keyword>
<keyword evidence="1" id="KW-0812">Transmembrane</keyword>
<dbReference type="EMBL" id="JALAWA010000006">
    <property type="protein sequence ID" value="MCY9185095.1"/>
    <property type="molecule type" value="Genomic_DNA"/>
</dbReference>
<dbReference type="AlphaFoldDB" id="A0A9Q4HN47"/>
<dbReference type="RefSeq" id="WP_103671944.1">
    <property type="nucleotide sequence ID" value="NZ_CP029364.1"/>
</dbReference>
<evidence type="ECO:0000313" key="4">
    <source>
        <dbReference type="Proteomes" id="UP001073053"/>
    </source>
</evidence>
<keyword evidence="3" id="KW-0808">Transferase</keyword>
<accession>A0A9Q4HN47</accession>
<evidence type="ECO:0000313" key="3">
    <source>
        <dbReference type="EMBL" id="MCY9185095.1"/>
    </source>
</evidence>
<name>A0A9Q4HN47_9BACI</name>
<dbReference type="Pfam" id="PF00990">
    <property type="entry name" value="GGDEF"/>
    <property type="match status" value="1"/>
</dbReference>
<feature type="transmembrane region" description="Helical" evidence="1">
    <location>
        <begin position="12"/>
        <end position="30"/>
    </location>
</feature>
<dbReference type="InterPro" id="IPR043128">
    <property type="entry name" value="Rev_trsase/Diguanyl_cyclase"/>
</dbReference>
<dbReference type="KEGG" id="bht:DIC78_07810"/>
<dbReference type="Proteomes" id="UP001073053">
    <property type="component" value="Unassembled WGS sequence"/>
</dbReference>
<dbReference type="GO" id="GO:0071111">
    <property type="term" value="F:cyclic-guanylate-specific phosphodiesterase activity"/>
    <property type="evidence" value="ECO:0007669"/>
    <property type="project" value="InterPro"/>
</dbReference>
<comment type="caution">
    <text evidence="3">The sequence shown here is derived from an EMBL/GenBank/DDBJ whole genome shotgun (WGS) entry which is preliminary data.</text>
</comment>
<dbReference type="PANTHER" id="PTHR33121:SF79">
    <property type="entry name" value="CYCLIC DI-GMP PHOSPHODIESTERASE PDED-RELATED"/>
    <property type="match status" value="1"/>
</dbReference>
<feature type="domain" description="GGDEF" evidence="2">
    <location>
        <begin position="162"/>
        <end position="283"/>
    </location>
</feature>
<dbReference type="PROSITE" id="PS50887">
    <property type="entry name" value="GGDEF"/>
    <property type="match status" value="1"/>
</dbReference>
<protein>
    <submittedName>
        <fullName evidence="3">Diguanylate cyclase</fullName>
        <ecNumber evidence="3">2.7.7.65</ecNumber>
    </submittedName>
</protein>
<evidence type="ECO:0000256" key="1">
    <source>
        <dbReference type="SAM" id="Phobius"/>
    </source>
</evidence>
<proteinExistence type="predicted"/>
<dbReference type="InterPro" id="IPR000160">
    <property type="entry name" value="GGDEF_dom"/>
</dbReference>
<sequence length="283" mass="32803">MKRSFNESQKLYAYLSGLIAALSLFIFYVSAEQSEGFLIICITFVVIGAGIWFGPIYALAVTLIVLFVLGTLMMFFQTGQAVMFSAEDGLRMLIVWGIALLLFSFISGRIHDIAAELRHSVKRLQSEIKSFVAVDRVTGFDNKQRMKLELSEEIKRAERYGNSFVFLLLHMHYFKEFKSLYGEKETDLLFQFVSRQIRSSVRETDKKFRPSDERFGIVLTHTPAEHMPAVLTKLKKQLDTYQLTNGKYVSLTFHVCYLPYRRDIRTADQFLEELENEMMMNEL</sequence>
<reference evidence="3" key="1">
    <citation type="submission" date="2022-02" db="EMBL/GenBank/DDBJ databases">
        <title>Crop Bioprotection Bacillus Genome Sequencing.</title>
        <authorList>
            <person name="Dunlap C."/>
        </authorList>
    </citation>
    <scope>NUCLEOTIDE SEQUENCE</scope>
    <source>
        <strain evidence="3">EC49O2N-C10</strain>
    </source>
</reference>
<gene>
    <name evidence="3" type="ORF">MOF03_10610</name>
</gene>
<dbReference type="SMART" id="SM00267">
    <property type="entry name" value="GGDEF"/>
    <property type="match status" value="1"/>
</dbReference>
<keyword evidence="1" id="KW-0472">Membrane</keyword>
<dbReference type="Gene3D" id="3.30.70.270">
    <property type="match status" value="1"/>
</dbReference>